<evidence type="ECO:0000256" key="2">
    <source>
        <dbReference type="SAM" id="MobiDB-lite"/>
    </source>
</evidence>
<protein>
    <submittedName>
        <fullName evidence="4">Uncharacterized protein LOC112458463</fullName>
    </submittedName>
</protein>
<evidence type="ECO:0000256" key="1">
    <source>
        <dbReference type="SAM" id="Coils"/>
    </source>
</evidence>
<accession>A0A6J1Q942</accession>
<keyword evidence="3" id="KW-1185">Reference proteome</keyword>
<gene>
    <name evidence="4" type="primary">LOC112458463</name>
</gene>
<name>A0A6J1Q942_9HYME</name>
<feature type="compositionally biased region" description="Basic and acidic residues" evidence="2">
    <location>
        <begin position="32"/>
        <end position="57"/>
    </location>
</feature>
<dbReference type="GeneID" id="112458463"/>
<evidence type="ECO:0000313" key="3">
    <source>
        <dbReference type="Proteomes" id="UP000504618"/>
    </source>
</evidence>
<keyword evidence="1" id="KW-0175">Coiled coil</keyword>
<feature type="compositionally biased region" description="Acidic residues" evidence="2">
    <location>
        <begin position="10"/>
        <end position="24"/>
    </location>
</feature>
<feature type="coiled-coil region" evidence="1">
    <location>
        <begin position="128"/>
        <end position="162"/>
    </location>
</feature>
<reference evidence="4" key="1">
    <citation type="submission" date="2025-08" db="UniProtKB">
        <authorList>
            <consortium name="RefSeq"/>
        </authorList>
    </citation>
    <scope>IDENTIFICATION</scope>
    <source>
        <tissue evidence="4">Whole body</tissue>
    </source>
</reference>
<dbReference type="RefSeq" id="XP_024877871.1">
    <property type="nucleotide sequence ID" value="XM_025022103.1"/>
</dbReference>
<proteinExistence type="predicted"/>
<sequence length="252" mass="29172">MEKEMKNLPMDEEESQDALVDYDSDSSVVTVVERERGCEKTISKDEEEKENKKETEARGAIPKHSNQKPKVVENVDVTNAWVENRPVLPIGTKLLYEKQEKMVAKVDSVLKMLDKVMTQATSMMENMIEVAHVNLEKERLKIRRLEVNKQNTQSKVENSIQTVKESEVEPKKKKLDETICSAEKNRSLETIKSALEAVSINVPELRNVDLIRRQTNLKEMNTDEIKSFMMQLEAEIKSENRDRDKLEKPEIR</sequence>
<feature type="non-terminal residue" evidence="4">
    <location>
        <position position="252"/>
    </location>
</feature>
<organism evidence="3 4">
    <name type="scientific">Temnothorax curvispinosus</name>
    <dbReference type="NCBI Taxonomy" id="300111"/>
    <lineage>
        <taxon>Eukaryota</taxon>
        <taxon>Metazoa</taxon>
        <taxon>Ecdysozoa</taxon>
        <taxon>Arthropoda</taxon>
        <taxon>Hexapoda</taxon>
        <taxon>Insecta</taxon>
        <taxon>Pterygota</taxon>
        <taxon>Neoptera</taxon>
        <taxon>Endopterygota</taxon>
        <taxon>Hymenoptera</taxon>
        <taxon>Apocrita</taxon>
        <taxon>Aculeata</taxon>
        <taxon>Formicoidea</taxon>
        <taxon>Formicidae</taxon>
        <taxon>Myrmicinae</taxon>
        <taxon>Temnothorax</taxon>
    </lineage>
</organism>
<evidence type="ECO:0000313" key="4">
    <source>
        <dbReference type="RefSeq" id="XP_024877871.1"/>
    </source>
</evidence>
<dbReference type="OrthoDB" id="7714192at2759"/>
<dbReference type="Proteomes" id="UP000504618">
    <property type="component" value="Unplaced"/>
</dbReference>
<dbReference type="AlphaFoldDB" id="A0A6J1Q942"/>
<feature type="non-terminal residue" evidence="4">
    <location>
        <position position="1"/>
    </location>
</feature>
<feature type="region of interest" description="Disordered" evidence="2">
    <location>
        <begin position="1"/>
        <end position="67"/>
    </location>
</feature>